<keyword evidence="2" id="KW-0472">Membrane</keyword>
<gene>
    <name evidence="3" type="ORF">GFSPODELE1_LOCUS408</name>
</gene>
<keyword evidence="4" id="KW-1185">Reference proteome</keyword>
<evidence type="ECO:0000313" key="3">
    <source>
        <dbReference type="EMBL" id="CAL1694645.1"/>
    </source>
</evidence>
<feature type="region of interest" description="Disordered" evidence="1">
    <location>
        <begin position="271"/>
        <end position="292"/>
    </location>
</feature>
<feature type="compositionally biased region" description="Low complexity" evidence="1">
    <location>
        <begin position="124"/>
        <end position="134"/>
    </location>
</feature>
<evidence type="ECO:0000256" key="2">
    <source>
        <dbReference type="SAM" id="Phobius"/>
    </source>
</evidence>
<sequence>MRLTDTLRSAPNASRSTINKSFLLLQLSSSSSHPIYAFTIMNEKLQRIVTRNPLLPLVVGLLGSVWFALSILSYCVGLLFPSTKHKLPPLSPPRNSDSASESALPTSILVAGQNVHHHVTFPESPSSKSSNSRPNAHHKRWSSPAEFSIYQASSASESSATLASNSSARKFRPDLSQIESGDGSDSPASLSSTLADEMSFSDSKGLISQSRRSSLTSMIPNIKMFKMKSKKGKESALVAGSSCTSSPLSMSPMSSPPRRLKELEADLDRLNQLSPPKAGSPRSGFSNPFKFRPKRSSATAIMSAEFASMEKPTLLRSSTHASQSSQGSMSPTGSPEANSETSLPSTTSSRKKRFTSILSLNLTIDASIPSPKLSSRTPRGEGSSKTATASSATPSHRRAFSSSFIPLTPNSRKTPKTAGPTPRTQPYGAPYFARMPTGEVASPVRRKSTNPGTPLRRTSLDETVLEMKEPEDETASTPVPATPTNALGLSIQQTRHLSRAKSMGHRRLASDSAIV</sequence>
<evidence type="ECO:0000313" key="4">
    <source>
        <dbReference type="Proteomes" id="UP001497453"/>
    </source>
</evidence>
<feature type="compositionally biased region" description="Polar residues" evidence="1">
    <location>
        <begin position="400"/>
        <end position="412"/>
    </location>
</feature>
<dbReference type="EMBL" id="OZ037944">
    <property type="protein sequence ID" value="CAL1694645.1"/>
    <property type="molecule type" value="Genomic_DNA"/>
</dbReference>
<name>A0ABP1CG51_9APHY</name>
<evidence type="ECO:0000256" key="1">
    <source>
        <dbReference type="SAM" id="MobiDB-lite"/>
    </source>
</evidence>
<feature type="compositionally biased region" description="Low complexity" evidence="1">
    <location>
        <begin position="317"/>
        <end position="335"/>
    </location>
</feature>
<feature type="compositionally biased region" description="Low complexity" evidence="1">
    <location>
        <begin position="383"/>
        <end position="394"/>
    </location>
</feature>
<feature type="region of interest" description="Disordered" evidence="1">
    <location>
        <begin position="311"/>
        <end position="352"/>
    </location>
</feature>
<organism evidence="3 4">
    <name type="scientific">Somion occarium</name>
    <dbReference type="NCBI Taxonomy" id="3059160"/>
    <lineage>
        <taxon>Eukaryota</taxon>
        <taxon>Fungi</taxon>
        <taxon>Dikarya</taxon>
        <taxon>Basidiomycota</taxon>
        <taxon>Agaricomycotina</taxon>
        <taxon>Agaricomycetes</taxon>
        <taxon>Polyporales</taxon>
        <taxon>Cerrenaceae</taxon>
        <taxon>Somion</taxon>
    </lineage>
</organism>
<accession>A0ABP1CG51</accession>
<reference evidence="4" key="1">
    <citation type="submission" date="2024-04" db="EMBL/GenBank/DDBJ databases">
        <authorList>
            <person name="Shaw F."/>
            <person name="Minotto A."/>
        </authorList>
    </citation>
    <scope>NUCLEOTIDE SEQUENCE [LARGE SCALE GENOMIC DNA]</scope>
</reference>
<dbReference type="Proteomes" id="UP001497453">
    <property type="component" value="Chromosome 1"/>
</dbReference>
<feature type="region of interest" description="Disordered" evidence="1">
    <location>
        <begin position="236"/>
        <end position="258"/>
    </location>
</feature>
<keyword evidence="2" id="KW-1133">Transmembrane helix</keyword>
<feature type="region of interest" description="Disordered" evidence="1">
    <location>
        <begin position="119"/>
        <end position="139"/>
    </location>
</feature>
<feature type="compositionally biased region" description="Low complexity" evidence="1">
    <location>
        <begin position="241"/>
        <end position="257"/>
    </location>
</feature>
<protein>
    <submittedName>
        <fullName evidence="3">Uncharacterized protein</fullName>
    </submittedName>
</protein>
<feature type="transmembrane region" description="Helical" evidence="2">
    <location>
        <begin position="53"/>
        <end position="80"/>
    </location>
</feature>
<keyword evidence="2" id="KW-0812">Transmembrane</keyword>
<feature type="region of interest" description="Disordered" evidence="1">
    <location>
        <begin position="368"/>
        <end position="429"/>
    </location>
</feature>
<proteinExistence type="predicted"/>